<dbReference type="EMBL" id="QGTD01000005">
    <property type="protein sequence ID" value="PWU69586.1"/>
    <property type="molecule type" value="Genomic_DNA"/>
</dbReference>
<dbReference type="Proteomes" id="UP000245624">
    <property type="component" value="Unassembled WGS sequence"/>
</dbReference>
<dbReference type="InterPro" id="IPR050809">
    <property type="entry name" value="UgpAE/MalFG_permease"/>
</dbReference>
<feature type="transmembrane region" description="Helical" evidence="7">
    <location>
        <begin position="283"/>
        <end position="308"/>
    </location>
</feature>
<keyword evidence="6 7" id="KW-0472">Membrane</keyword>
<keyword evidence="3" id="KW-1003">Cell membrane</keyword>
<dbReference type="GO" id="GO:0005886">
    <property type="term" value="C:plasma membrane"/>
    <property type="evidence" value="ECO:0007669"/>
    <property type="project" value="UniProtKB-SubCell"/>
</dbReference>
<feature type="transmembrane region" description="Helical" evidence="7">
    <location>
        <begin position="224"/>
        <end position="251"/>
    </location>
</feature>
<dbReference type="AlphaFoldDB" id="A0A317L264"/>
<dbReference type="Gene3D" id="1.10.3720.10">
    <property type="entry name" value="MetI-like"/>
    <property type="match status" value="1"/>
</dbReference>
<organism evidence="9 10">
    <name type="scientific">Gracilibacillus dipsosauri</name>
    <dbReference type="NCBI Taxonomy" id="178340"/>
    <lineage>
        <taxon>Bacteria</taxon>
        <taxon>Bacillati</taxon>
        <taxon>Bacillota</taxon>
        <taxon>Bacilli</taxon>
        <taxon>Bacillales</taxon>
        <taxon>Bacillaceae</taxon>
        <taxon>Gracilibacillus</taxon>
    </lineage>
</organism>
<comment type="similarity">
    <text evidence="7">Belongs to the binding-protein-dependent transport system permease family.</text>
</comment>
<evidence type="ECO:0000256" key="1">
    <source>
        <dbReference type="ARBA" id="ARBA00004651"/>
    </source>
</evidence>
<comment type="caution">
    <text evidence="9">The sequence shown here is derived from an EMBL/GenBank/DDBJ whole genome shotgun (WGS) entry which is preliminary data.</text>
</comment>
<feature type="domain" description="ABC transmembrane type-1" evidence="8">
    <location>
        <begin position="89"/>
        <end position="304"/>
    </location>
</feature>
<gene>
    <name evidence="9" type="ORF">DLJ74_06350</name>
</gene>
<dbReference type="PANTHER" id="PTHR43227:SF11">
    <property type="entry name" value="BLL4140 PROTEIN"/>
    <property type="match status" value="1"/>
</dbReference>
<proteinExistence type="inferred from homology"/>
<comment type="subcellular location">
    <subcellularLocation>
        <location evidence="1 7">Cell membrane</location>
        <topology evidence="1 7">Multi-pass membrane protein</topology>
    </subcellularLocation>
</comment>
<dbReference type="InterPro" id="IPR000515">
    <property type="entry name" value="MetI-like"/>
</dbReference>
<dbReference type="InterPro" id="IPR035906">
    <property type="entry name" value="MetI-like_sf"/>
</dbReference>
<keyword evidence="2 7" id="KW-0813">Transport</keyword>
<sequence length="317" mass="35444">MATKAGTEIETIVSVKPSAKVWKKMKKKWRLYAMMVPAIVFFAIFNYYPMYGVIIAFKEYSASAGILGSPWVGFDHFERFFNAYYFWDILSNTLLISAYQLAMFPVPIIVALSMNEIKSSMFKRFTQTITYAPHFISVVVMTGMLVAFLSPSTGIVNNFLGLFGMEPIAFLAEPGWFKTIFVQSGVWQNLGWSAIIYLAALAGVNPELHEAATVDGATRFQRILHINIPAVLPVIVILLILEVGNLMAIAFEKVYLLQNPLNMEASDVIQTFVYRSGLLEGQYSFSAAVGLFNSLISLTLLVTVNYIAKKTTNNSLW</sequence>
<dbReference type="RefSeq" id="WP_109983800.1">
    <property type="nucleotide sequence ID" value="NZ_QGTD01000005.1"/>
</dbReference>
<feature type="transmembrane region" description="Helical" evidence="7">
    <location>
        <begin position="180"/>
        <end position="204"/>
    </location>
</feature>
<evidence type="ECO:0000256" key="5">
    <source>
        <dbReference type="ARBA" id="ARBA00022989"/>
    </source>
</evidence>
<dbReference type="PROSITE" id="PS50928">
    <property type="entry name" value="ABC_TM1"/>
    <property type="match status" value="1"/>
</dbReference>
<evidence type="ECO:0000313" key="10">
    <source>
        <dbReference type="Proteomes" id="UP000245624"/>
    </source>
</evidence>
<dbReference type="GO" id="GO:0055085">
    <property type="term" value="P:transmembrane transport"/>
    <property type="evidence" value="ECO:0007669"/>
    <property type="project" value="InterPro"/>
</dbReference>
<feature type="transmembrane region" description="Helical" evidence="7">
    <location>
        <begin position="29"/>
        <end position="48"/>
    </location>
</feature>
<evidence type="ECO:0000313" key="9">
    <source>
        <dbReference type="EMBL" id="PWU69586.1"/>
    </source>
</evidence>
<evidence type="ECO:0000256" key="2">
    <source>
        <dbReference type="ARBA" id="ARBA00022448"/>
    </source>
</evidence>
<keyword evidence="4 7" id="KW-0812">Transmembrane</keyword>
<feature type="transmembrane region" description="Helical" evidence="7">
    <location>
        <begin position="94"/>
        <end position="114"/>
    </location>
</feature>
<name>A0A317L264_9BACI</name>
<dbReference type="PANTHER" id="PTHR43227">
    <property type="entry name" value="BLL4140 PROTEIN"/>
    <property type="match status" value="1"/>
</dbReference>
<evidence type="ECO:0000256" key="6">
    <source>
        <dbReference type="ARBA" id="ARBA00023136"/>
    </source>
</evidence>
<evidence type="ECO:0000259" key="8">
    <source>
        <dbReference type="PROSITE" id="PS50928"/>
    </source>
</evidence>
<reference evidence="9 10" key="1">
    <citation type="submission" date="2018-05" db="EMBL/GenBank/DDBJ databases">
        <title>Genomic analysis of Gracilibacillus dipsosauri DD1 reveals novel features of a salt-tolerant amylase.</title>
        <authorList>
            <person name="Deutch C.E."/>
            <person name="Yang S."/>
        </authorList>
    </citation>
    <scope>NUCLEOTIDE SEQUENCE [LARGE SCALE GENOMIC DNA]</scope>
    <source>
        <strain evidence="9 10">DD1</strain>
    </source>
</reference>
<dbReference type="CDD" id="cd06261">
    <property type="entry name" value="TM_PBP2"/>
    <property type="match status" value="1"/>
</dbReference>
<evidence type="ECO:0000256" key="4">
    <source>
        <dbReference type="ARBA" id="ARBA00022692"/>
    </source>
</evidence>
<keyword evidence="10" id="KW-1185">Reference proteome</keyword>
<protein>
    <submittedName>
        <fullName evidence="9">Sugar ABC transporter permease</fullName>
    </submittedName>
</protein>
<dbReference type="SUPFAM" id="SSF161098">
    <property type="entry name" value="MetI-like"/>
    <property type="match status" value="1"/>
</dbReference>
<keyword evidence="5 7" id="KW-1133">Transmembrane helix</keyword>
<accession>A0A317L264</accession>
<evidence type="ECO:0000256" key="7">
    <source>
        <dbReference type="RuleBase" id="RU363032"/>
    </source>
</evidence>
<evidence type="ECO:0000256" key="3">
    <source>
        <dbReference type="ARBA" id="ARBA00022475"/>
    </source>
</evidence>
<dbReference type="Pfam" id="PF00528">
    <property type="entry name" value="BPD_transp_1"/>
    <property type="match status" value="1"/>
</dbReference>
<dbReference type="OrthoDB" id="9785836at2"/>
<feature type="transmembrane region" description="Helical" evidence="7">
    <location>
        <begin position="135"/>
        <end position="160"/>
    </location>
</feature>